<dbReference type="Proteomes" id="UP000887565">
    <property type="component" value="Unplaced"/>
</dbReference>
<proteinExistence type="predicted"/>
<feature type="region of interest" description="Disordered" evidence="1">
    <location>
        <begin position="1"/>
        <end position="38"/>
    </location>
</feature>
<name>A0A915HYW4_ROMCU</name>
<sequence>MVSKPGLLRGSNDVRTQLLPPPTTLSSRRNNMGAQISTSTKLNENELLRKFCGLEPISDNDPFWNQLLSFNFRAPNNW</sequence>
<evidence type="ECO:0000313" key="3">
    <source>
        <dbReference type="WBParaSite" id="nRc.2.0.1.t06762-RA"/>
    </source>
</evidence>
<evidence type="ECO:0000313" key="2">
    <source>
        <dbReference type="Proteomes" id="UP000887565"/>
    </source>
</evidence>
<feature type="compositionally biased region" description="Polar residues" evidence="1">
    <location>
        <begin position="24"/>
        <end position="38"/>
    </location>
</feature>
<evidence type="ECO:0000256" key="1">
    <source>
        <dbReference type="SAM" id="MobiDB-lite"/>
    </source>
</evidence>
<accession>A0A915HYW4</accession>
<dbReference type="Pfam" id="PF09742">
    <property type="entry name" value="Dymeclin"/>
    <property type="match status" value="1"/>
</dbReference>
<dbReference type="AlphaFoldDB" id="A0A915HYW4"/>
<reference evidence="3" key="1">
    <citation type="submission" date="2022-11" db="UniProtKB">
        <authorList>
            <consortium name="WormBaseParasite"/>
        </authorList>
    </citation>
    <scope>IDENTIFICATION</scope>
</reference>
<keyword evidence="2" id="KW-1185">Reference proteome</keyword>
<protein>
    <submittedName>
        <fullName evidence="3">Dymeclin</fullName>
    </submittedName>
</protein>
<dbReference type="WBParaSite" id="nRc.2.0.1.t06762-RA">
    <property type="protein sequence ID" value="nRc.2.0.1.t06762-RA"/>
    <property type="gene ID" value="nRc.2.0.1.g06762"/>
</dbReference>
<organism evidence="2 3">
    <name type="scientific">Romanomermis culicivorax</name>
    <name type="common">Nematode worm</name>
    <dbReference type="NCBI Taxonomy" id="13658"/>
    <lineage>
        <taxon>Eukaryota</taxon>
        <taxon>Metazoa</taxon>
        <taxon>Ecdysozoa</taxon>
        <taxon>Nematoda</taxon>
        <taxon>Enoplea</taxon>
        <taxon>Dorylaimia</taxon>
        <taxon>Mermithida</taxon>
        <taxon>Mermithoidea</taxon>
        <taxon>Mermithidae</taxon>
        <taxon>Romanomermis</taxon>
    </lineage>
</organism>